<dbReference type="Proteomes" id="UP001602058">
    <property type="component" value="Unassembled WGS sequence"/>
</dbReference>
<evidence type="ECO:0000313" key="3">
    <source>
        <dbReference type="Proteomes" id="UP001602058"/>
    </source>
</evidence>
<proteinExistence type="predicted"/>
<dbReference type="Gene3D" id="3.40.430.10">
    <property type="entry name" value="Dihydrofolate Reductase, subunit A"/>
    <property type="match status" value="1"/>
</dbReference>
<accession>A0ABW6UEV9</accession>
<gene>
    <name evidence="2" type="ORF">ACFY1D_11020</name>
</gene>
<dbReference type="Pfam" id="PF01872">
    <property type="entry name" value="RibD_C"/>
    <property type="match status" value="1"/>
</dbReference>
<feature type="domain" description="Bacterial bifunctional deaminase-reductase C-terminal" evidence="1">
    <location>
        <begin position="4"/>
        <end position="177"/>
    </location>
</feature>
<keyword evidence="3" id="KW-1185">Reference proteome</keyword>
<dbReference type="PANTHER" id="PTHR38011:SF11">
    <property type="entry name" value="2,5-DIAMINO-6-RIBOSYLAMINO-4(3H)-PYRIMIDINONE 5'-PHOSPHATE REDUCTASE"/>
    <property type="match status" value="1"/>
</dbReference>
<reference evidence="2 3" key="1">
    <citation type="submission" date="2024-10" db="EMBL/GenBank/DDBJ databases">
        <title>The Natural Products Discovery Center: Release of the First 8490 Sequenced Strains for Exploring Actinobacteria Biosynthetic Diversity.</title>
        <authorList>
            <person name="Kalkreuter E."/>
            <person name="Kautsar S.A."/>
            <person name="Yang D."/>
            <person name="Bader C.D."/>
            <person name="Teijaro C.N."/>
            <person name="Fluegel L."/>
            <person name="Davis C.M."/>
            <person name="Simpson J.R."/>
            <person name="Lauterbach L."/>
            <person name="Steele A.D."/>
            <person name="Gui C."/>
            <person name="Meng S."/>
            <person name="Li G."/>
            <person name="Viehrig K."/>
            <person name="Ye F."/>
            <person name="Su P."/>
            <person name="Kiefer A.F."/>
            <person name="Nichols A."/>
            <person name="Cepeda A.J."/>
            <person name="Yan W."/>
            <person name="Fan B."/>
            <person name="Jiang Y."/>
            <person name="Adhikari A."/>
            <person name="Zheng C.-J."/>
            <person name="Schuster L."/>
            <person name="Cowan T.M."/>
            <person name="Smanski M.J."/>
            <person name="Chevrette M.G."/>
            <person name="De Carvalho L.P.S."/>
            <person name="Shen B."/>
        </authorList>
    </citation>
    <scope>NUCLEOTIDE SEQUENCE [LARGE SCALE GENOMIC DNA]</scope>
    <source>
        <strain evidence="2 3">NPDC001390</strain>
    </source>
</reference>
<sequence length="186" mass="20717">MAELVYTAITSLDGFIEDESGRFDWAVPDDEVHAYINDQEKSLGTYLYGRRMYEMMTGWETDPALAAQSALMRDFAQLWQAADKVVYSRTLERVSTARTRIERDFDPERVRRMKASAPHDLVVSGSGLAAHAFRAGLVDEVRLFVVPVVVGGGKQALPSGVRLGLELRDVHRFGGGTVHLRYRAAA</sequence>
<dbReference type="PANTHER" id="PTHR38011">
    <property type="entry name" value="DIHYDROFOLATE REDUCTASE FAMILY PROTEIN (AFU_ORTHOLOGUE AFUA_8G06820)"/>
    <property type="match status" value="1"/>
</dbReference>
<evidence type="ECO:0000259" key="1">
    <source>
        <dbReference type="Pfam" id="PF01872"/>
    </source>
</evidence>
<dbReference type="InterPro" id="IPR024072">
    <property type="entry name" value="DHFR-like_dom_sf"/>
</dbReference>
<comment type="caution">
    <text evidence="2">The sequence shown here is derived from an EMBL/GenBank/DDBJ whole genome shotgun (WGS) entry which is preliminary data.</text>
</comment>
<evidence type="ECO:0000313" key="2">
    <source>
        <dbReference type="EMBL" id="MFF4521961.1"/>
    </source>
</evidence>
<dbReference type="InterPro" id="IPR050765">
    <property type="entry name" value="Riboflavin_Biosynth_HTPR"/>
</dbReference>
<dbReference type="SUPFAM" id="SSF53597">
    <property type="entry name" value="Dihydrofolate reductase-like"/>
    <property type="match status" value="1"/>
</dbReference>
<organism evidence="2 3">
    <name type="scientific">Streptomyces bluensis</name>
    <dbReference type="NCBI Taxonomy" id="33897"/>
    <lineage>
        <taxon>Bacteria</taxon>
        <taxon>Bacillati</taxon>
        <taxon>Actinomycetota</taxon>
        <taxon>Actinomycetes</taxon>
        <taxon>Kitasatosporales</taxon>
        <taxon>Streptomycetaceae</taxon>
        <taxon>Streptomyces</taxon>
    </lineage>
</organism>
<dbReference type="InterPro" id="IPR002734">
    <property type="entry name" value="RibDG_C"/>
</dbReference>
<name>A0ABW6UEV9_9ACTN</name>
<protein>
    <submittedName>
        <fullName evidence="2">Dihydrofolate reductase family protein</fullName>
    </submittedName>
</protein>
<dbReference type="EMBL" id="JBIAWJ010000004">
    <property type="protein sequence ID" value="MFF4521961.1"/>
    <property type="molecule type" value="Genomic_DNA"/>
</dbReference>
<dbReference type="RefSeq" id="WP_351085956.1">
    <property type="nucleotide sequence ID" value="NZ_JBEOZG010000036.1"/>
</dbReference>